<dbReference type="Pfam" id="PF15047">
    <property type="entry name" value="DUF4533"/>
    <property type="match status" value="1"/>
</dbReference>
<reference evidence="1 2" key="1">
    <citation type="submission" date="2023-09" db="EMBL/GenBank/DDBJ databases">
        <authorList>
            <person name="Wang M."/>
        </authorList>
    </citation>
    <scope>NUCLEOTIDE SEQUENCE [LARGE SCALE GENOMIC DNA]</scope>
    <source>
        <strain evidence="1">GT-2023</strain>
        <tissue evidence="1">Liver</tissue>
    </source>
</reference>
<dbReference type="InterPro" id="IPR027895">
    <property type="entry name" value="DUF4533"/>
</dbReference>
<dbReference type="Proteomes" id="UP001558613">
    <property type="component" value="Unassembled WGS sequence"/>
</dbReference>
<protein>
    <submittedName>
        <fullName evidence="1">Uncharacterized protein</fullName>
    </submittedName>
</protein>
<dbReference type="EMBL" id="JAYMGO010000005">
    <property type="protein sequence ID" value="KAL1273535.1"/>
    <property type="molecule type" value="Genomic_DNA"/>
</dbReference>
<name>A0ABR3N9Y5_9TELE</name>
<keyword evidence="2" id="KW-1185">Reference proteome</keyword>
<comment type="caution">
    <text evidence="1">The sequence shown here is derived from an EMBL/GenBank/DDBJ whole genome shotgun (WGS) entry which is preliminary data.</text>
</comment>
<accession>A0ABR3N9Y5</accession>
<dbReference type="PANTHER" id="PTHR35972:SF1">
    <property type="entry name" value="SINGLE-PASS MEMBRANE AND COILED-COIL DOMAIN-CONTAINING PROTEIN 3"/>
    <property type="match status" value="1"/>
</dbReference>
<organism evidence="1 2">
    <name type="scientific">Cirrhinus molitorella</name>
    <name type="common">mud carp</name>
    <dbReference type="NCBI Taxonomy" id="172907"/>
    <lineage>
        <taxon>Eukaryota</taxon>
        <taxon>Metazoa</taxon>
        <taxon>Chordata</taxon>
        <taxon>Craniata</taxon>
        <taxon>Vertebrata</taxon>
        <taxon>Euteleostomi</taxon>
        <taxon>Actinopterygii</taxon>
        <taxon>Neopterygii</taxon>
        <taxon>Teleostei</taxon>
        <taxon>Ostariophysi</taxon>
        <taxon>Cypriniformes</taxon>
        <taxon>Cyprinidae</taxon>
        <taxon>Labeoninae</taxon>
        <taxon>Labeonini</taxon>
        <taxon>Cirrhinus</taxon>
    </lineage>
</organism>
<proteinExistence type="predicted"/>
<dbReference type="PANTHER" id="PTHR35972">
    <property type="entry name" value="SINGLE-PASS MEMBRANE AND COILED-COIL DOMAIN-CONTAINING PROTEIN 3"/>
    <property type="match status" value="1"/>
</dbReference>
<dbReference type="InterPro" id="IPR040004">
    <property type="entry name" value="SMCO3"/>
</dbReference>
<evidence type="ECO:0000313" key="1">
    <source>
        <dbReference type="EMBL" id="KAL1273535.1"/>
    </source>
</evidence>
<evidence type="ECO:0000313" key="2">
    <source>
        <dbReference type="Proteomes" id="UP001558613"/>
    </source>
</evidence>
<sequence>MVQHISKTYVTSICCFFSAGPSHKGKMSWSDAVSTRCSEVVYATASRIRSFISSDNNEQLIRSTQSLHHCVNRYFTITNDLLNIINTHFGENYSLISADESKSIKENCAIVREAMSIILELSKREEKKIRGIIEPDIYDKIAFTGVPLKDKAALIKNFHADQLGVFGSVLLPLVAIQLARSDLEIVKPPNEELDLPVLSLKLGDLLKSSKSITKLLFERESQQTNHTQIVEDAISVLKPLCDAYNHIAGEVQAYVGIVSENIESHH</sequence>
<gene>
    <name evidence="1" type="ORF">QQF64_026349</name>
</gene>